<dbReference type="Proteomes" id="UP001652660">
    <property type="component" value="Chromosome 7e"/>
</dbReference>
<sequence>MAEVVYPRQMYKSMVQSHDCGRDSPTTIKDEVNTTGALCARLEWNEYQLAQEIGTVKEGQGAGKVEVNRGWEKPQDNWIKINTDAALNRKTCKAGWGIVAGDRHGKLIGSWACPTTRCAEAKVEEALALREAMVLARREGWRKVEFESDCKLVVDKVNAHEEEISIATILADIWRLKTEFDKCCFSFTRRTNNSVSHQIAKYAIGLIDIAEWKCDFPAWLLELAQADLEERRL</sequence>
<dbReference type="RefSeq" id="XP_071915350.1">
    <property type="nucleotide sequence ID" value="XM_072059249.1"/>
</dbReference>
<feature type="domain" description="RNase H type-1" evidence="1">
    <location>
        <begin position="82"/>
        <end position="203"/>
    </location>
</feature>
<evidence type="ECO:0000259" key="1">
    <source>
        <dbReference type="Pfam" id="PF13456"/>
    </source>
</evidence>
<dbReference type="InterPro" id="IPR012337">
    <property type="entry name" value="RNaseH-like_sf"/>
</dbReference>
<protein>
    <recommendedName>
        <fullName evidence="1">RNase H type-1 domain-containing protein</fullName>
    </recommendedName>
</protein>
<dbReference type="InterPro" id="IPR052929">
    <property type="entry name" value="RNase_H-like_EbsB-rel"/>
</dbReference>
<gene>
    <name evidence="3" type="primary">LOC140011094</name>
</gene>
<dbReference type="CDD" id="cd06222">
    <property type="entry name" value="RNase_H_like"/>
    <property type="match status" value="1"/>
</dbReference>
<evidence type="ECO:0000313" key="3">
    <source>
        <dbReference type="RefSeq" id="XP_071915350.1"/>
    </source>
</evidence>
<dbReference type="PANTHER" id="PTHR47074:SF11">
    <property type="entry name" value="REVERSE TRANSCRIPTASE-LIKE PROTEIN"/>
    <property type="match status" value="1"/>
</dbReference>
<name>A0ABM4V733_COFAR</name>
<dbReference type="Pfam" id="PF13456">
    <property type="entry name" value="RVT_3"/>
    <property type="match status" value="1"/>
</dbReference>
<evidence type="ECO:0000313" key="2">
    <source>
        <dbReference type="Proteomes" id="UP001652660"/>
    </source>
</evidence>
<dbReference type="SUPFAM" id="SSF53098">
    <property type="entry name" value="Ribonuclease H-like"/>
    <property type="match status" value="1"/>
</dbReference>
<dbReference type="Gene3D" id="3.30.420.10">
    <property type="entry name" value="Ribonuclease H-like superfamily/Ribonuclease H"/>
    <property type="match status" value="1"/>
</dbReference>
<reference evidence="3" key="1">
    <citation type="submission" date="2025-08" db="UniProtKB">
        <authorList>
            <consortium name="RefSeq"/>
        </authorList>
    </citation>
    <scope>IDENTIFICATION</scope>
    <source>
        <tissue evidence="3">Leaves</tissue>
    </source>
</reference>
<organism evidence="2 3">
    <name type="scientific">Coffea arabica</name>
    <name type="common">Arabian coffee</name>
    <dbReference type="NCBI Taxonomy" id="13443"/>
    <lineage>
        <taxon>Eukaryota</taxon>
        <taxon>Viridiplantae</taxon>
        <taxon>Streptophyta</taxon>
        <taxon>Embryophyta</taxon>
        <taxon>Tracheophyta</taxon>
        <taxon>Spermatophyta</taxon>
        <taxon>Magnoliopsida</taxon>
        <taxon>eudicotyledons</taxon>
        <taxon>Gunneridae</taxon>
        <taxon>Pentapetalae</taxon>
        <taxon>asterids</taxon>
        <taxon>lamiids</taxon>
        <taxon>Gentianales</taxon>
        <taxon>Rubiaceae</taxon>
        <taxon>Ixoroideae</taxon>
        <taxon>Gardenieae complex</taxon>
        <taxon>Bertiereae - Coffeeae clade</taxon>
        <taxon>Coffeeae</taxon>
        <taxon>Coffea</taxon>
    </lineage>
</organism>
<dbReference type="InterPro" id="IPR002156">
    <property type="entry name" value="RNaseH_domain"/>
</dbReference>
<dbReference type="GeneID" id="140011094"/>
<proteinExistence type="predicted"/>
<accession>A0ABM4V733</accession>
<dbReference type="InterPro" id="IPR036397">
    <property type="entry name" value="RNaseH_sf"/>
</dbReference>
<dbReference type="InterPro" id="IPR044730">
    <property type="entry name" value="RNase_H-like_dom_plant"/>
</dbReference>
<keyword evidence="2" id="KW-1185">Reference proteome</keyword>
<dbReference type="PANTHER" id="PTHR47074">
    <property type="entry name" value="BNAC02G40300D PROTEIN"/>
    <property type="match status" value="1"/>
</dbReference>